<reference evidence="2" key="2">
    <citation type="submission" date="2021-04" db="EMBL/GenBank/DDBJ databases">
        <authorList>
            <person name="Gilroy R."/>
        </authorList>
    </citation>
    <scope>NUCLEOTIDE SEQUENCE</scope>
    <source>
        <strain evidence="2">ChiGjej4B4-18154</strain>
    </source>
</reference>
<name>A0A9D2E565_9FIRM</name>
<dbReference type="PROSITE" id="PS51257">
    <property type="entry name" value="PROKAR_LIPOPROTEIN"/>
    <property type="match status" value="1"/>
</dbReference>
<evidence type="ECO:0000256" key="1">
    <source>
        <dbReference type="SAM" id="SignalP"/>
    </source>
</evidence>
<accession>A0A9D2E565</accession>
<keyword evidence="1" id="KW-0732">Signal</keyword>
<evidence type="ECO:0000313" key="2">
    <source>
        <dbReference type="EMBL" id="HIZ31174.1"/>
    </source>
</evidence>
<organism evidence="2 3">
    <name type="scientific">Candidatus Allofournierella merdipullorum</name>
    <dbReference type="NCBI Taxonomy" id="2838595"/>
    <lineage>
        <taxon>Bacteria</taxon>
        <taxon>Bacillati</taxon>
        <taxon>Bacillota</taxon>
        <taxon>Clostridia</taxon>
        <taxon>Eubacteriales</taxon>
        <taxon>Oscillospiraceae</taxon>
        <taxon>Allofournierella</taxon>
    </lineage>
</organism>
<dbReference type="AlphaFoldDB" id="A0A9D2E565"/>
<feature type="chain" id="PRO_5038909613" evidence="1">
    <location>
        <begin position="18"/>
        <end position="417"/>
    </location>
</feature>
<sequence length="417" mass="42204">MKRLLSILLSAALLAGCADLRLLPGGPSPAPSAAPEATEAPARVLAVWDEGGALSQALALYAGEQGVQVEQAADAASAALAVSAVQPAADSALDLSQQGELVQGIAGALTGGQEGCFGLPLAGSTYGYLADRARLTALLGAEFDPADLQKASASEWQDFTGALDGWLAKPAETAVTLNGKEYTLPAEKPAELAATEAVFTVAAEDRFTGPVLAPVLGTCYKTAEEAAAGGRTDAELTGALNSLWTLLTDEAASLAGAGENGAAPDRAGAREAFAGGKALFYRASASEAALTGLAAEDTVVVPLKFTFDDTDLHGGFSLEELSRLVVSSGGWVCIPAGAEESQRTEACAFLLWLYASETGRQLMGGSETPEGLPDLSAALSAETLEAIDAAGDELAALTQFTTAGRRAFTGAVLAALP</sequence>
<dbReference type="Proteomes" id="UP000824035">
    <property type="component" value="Unassembled WGS sequence"/>
</dbReference>
<reference evidence="2" key="1">
    <citation type="journal article" date="2021" name="PeerJ">
        <title>Extensive microbial diversity within the chicken gut microbiome revealed by metagenomics and culture.</title>
        <authorList>
            <person name="Gilroy R."/>
            <person name="Ravi A."/>
            <person name="Getino M."/>
            <person name="Pursley I."/>
            <person name="Horton D.L."/>
            <person name="Alikhan N.F."/>
            <person name="Baker D."/>
            <person name="Gharbi K."/>
            <person name="Hall N."/>
            <person name="Watson M."/>
            <person name="Adriaenssens E.M."/>
            <person name="Foster-Nyarko E."/>
            <person name="Jarju S."/>
            <person name="Secka A."/>
            <person name="Antonio M."/>
            <person name="Oren A."/>
            <person name="Chaudhuri R.R."/>
            <person name="La Ragione R."/>
            <person name="Hildebrand F."/>
            <person name="Pallen M.J."/>
        </authorList>
    </citation>
    <scope>NUCLEOTIDE SEQUENCE</scope>
    <source>
        <strain evidence="2">ChiGjej4B4-18154</strain>
    </source>
</reference>
<proteinExistence type="predicted"/>
<protein>
    <submittedName>
        <fullName evidence="2">Extracellular solute-binding protein</fullName>
    </submittedName>
</protein>
<dbReference type="EMBL" id="DXBV01000079">
    <property type="protein sequence ID" value="HIZ31174.1"/>
    <property type="molecule type" value="Genomic_DNA"/>
</dbReference>
<evidence type="ECO:0000313" key="3">
    <source>
        <dbReference type="Proteomes" id="UP000824035"/>
    </source>
</evidence>
<comment type="caution">
    <text evidence="2">The sequence shown here is derived from an EMBL/GenBank/DDBJ whole genome shotgun (WGS) entry which is preliminary data.</text>
</comment>
<feature type="signal peptide" evidence="1">
    <location>
        <begin position="1"/>
        <end position="17"/>
    </location>
</feature>
<gene>
    <name evidence="2" type="ORF">H9813_08115</name>
</gene>